<dbReference type="RefSeq" id="WP_284243454.1">
    <property type="nucleotide sequence ID" value="NZ_BSST01000001.1"/>
</dbReference>
<keyword evidence="1" id="KW-0472">Membrane</keyword>
<keyword evidence="1" id="KW-1133">Transmembrane helix</keyword>
<evidence type="ECO:0000313" key="2">
    <source>
        <dbReference type="EMBL" id="GLX77584.1"/>
    </source>
</evidence>
<organism evidence="2 3">
    <name type="scientific">Thalassotalea insulae</name>
    <dbReference type="NCBI Taxonomy" id="2056778"/>
    <lineage>
        <taxon>Bacteria</taxon>
        <taxon>Pseudomonadati</taxon>
        <taxon>Pseudomonadota</taxon>
        <taxon>Gammaproteobacteria</taxon>
        <taxon>Alteromonadales</taxon>
        <taxon>Colwelliaceae</taxon>
        <taxon>Thalassotalea</taxon>
    </lineage>
</organism>
<accession>A0ABQ6GQH2</accession>
<name>A0ABQ6GQH2_9GAMM</name>
<proteinExistence type="predicted"/>
<reference evidence="2 3" key="1">
    <citation type="submission" date="2023-03" db="EMBL/GenBank/DDBJ databases">
        <title>Draft genome sequence of Thalassotalea insulae KCTC 62186T.</title>
        <authorList>
            <person name="Sawabe T."/>
        </authorList>
    </citation>
    <scope>NUCLEOTIDE SEQUENCE [LARGE SCALE GENOMIC DNA]</scope>
    <source>
        <strain evidence="2 3">KCTC 62186</strain>
    </source>
</reference>
<protein>
    <submittedName>
        <fullName evidence="2">Uncharacterized protein</fullName>
    </submittedName>
</protein>
<sequence length="181" mass="20788">MKHRKLYLNALLVLLVIKFIVFPWIDWVEEKEFAVSQLVSFYEKQEFAINNEKAIQAHLDNVETALSTLKKPMELLDKEKSANTLWFKLIDSLKSKNVKIYNQKVEIENLLTADVGYVTGRFFISGDATEVVKSILHLESNAPYVFLEQVNLNALKGAKSGELVAQLYVGYWFTHSKESTQ</sequence>
<gene>
    <name evidence="2" type="ORF">tinsulaeT_09240</name>
</gene>
<keyword evidence="3" id="KW-1185">Reference proteome</keyword>
<comment type="caution">
    <text evidence="2">The sequence shown here is derived from an EMBL/GenBank/DDBJ whole genome shotgun (WGS) entry which is preliminary data.</text>
</comment>
<dbReference type="Proteomes" id="UP001157186">
    <property type="component" value="Unassembled WGS sequence"/>
</dbReference>
<evidence type="ECO:0000256" key="1">
    <source>
        <dbReference type="SAM" id="Phobius"/>
    </source>
</evidence>
<dbReference type="EMBL" id="BSST01000001">
    <property type="protein sequence ID" value="GLX77584.1"/>
    <property type="molecule type" value="Genomic_DNA"/>
</dbReference>
<evidence type="ECO:0000313" key="3">
    <source>
        <dbReference type="Proteomes" id="UP001157186"/>
    </source>
</evidence>
<feature type="transmembrane region" description="Helical" evidence="1">
    <location>
        <begin position="7"/>
        <end position="25"/>
    </location>
</feature>
<keyword evidence="1" id="KW-0812">Transmembrane</keyword>